<dbReference type="CDD" id="cd05156">
    <property type="entry name" value="ChoK_euk"/>
    <property type="match status" value="1"/>
</dbReference>
<evidence type="ECO:0000256" key="4">
    <source>
        <dbReference type="SAM" id="MobiDB-lite"/>
    </source>
</evidence>
<proteinExistence type="inferred from homology"/>
<sequence>MRDLAARICRDYLTGAWKTVSADEIKLKRISGGLSNYLYYVSLPDSTRNSSRSSSISASSTIPTEPINLIPKRPRKGSADDFLRNGNLYEPREVLLRIYGHTHGEQALETMLTETVVFALLSERKLGPKLHGIFPGGRIEQYIPARALRTPELSNPRISARIAEKTAEIHSLNIPVSKEPDWLWSTMDRWLKTADSVLCKFQPTSPDEAEQLEKLRKINFRAEMNWFQRIVRESPEFPVVFSHNDLQEGNILFKDYESVDRRISDDTDMPHFSDGLNANFQSILLSAAQGDSAHDPTTRGEDNGNAMGQMSRKRSLNDNEDSIGGELDNTRDSVLSGNSQMFSDSNDGCDPELMIIDFEYCSYNYRGFDFANHFIEWTFDYISNENYPFYVHKPEQFPNQEQREHFISAYLRRIHNDDEYKASDEEMREIQKEIDCFTMASHLFWALWSIVNVYQEIEFGYWHYASCRIDEYFRAKRTYQTLYRYTNDQDRE</sequence>
<accession>A0A7G3A953</accession>
<evidence type="ECO:0000256" key="3">
    <source>
        <dbReference type="ARBA" id="ARBA00038211"/>
    </source>
</evidence>
<dbReference type="PANTHER" id="PTHR22603:SF93">
    <property type="entry name" value="RE24176P"/>
    <property type="match status" value="1"/>
</dbReference>
<comment type="similarity">
    <text evidence="3">Belongs to the choline/ethanolamine kinase family.</text>
</comment>
<dbReference type="GO" id="GO:0004103">
    <property type="term" value="F:choline kinase activity"/>
    <property type="evidence" value="ECO:0007669"/>
    <property type="project" value="TreeGrafter"/>
</dbReference>
<organism evidence="5">
    <name type="scientific">Lutzomyia longipalpis</name>
    <name type="common">Sand fly</name>
    <dbReference type="NCBI Taxonomy" id="7200"/>
    <lineage>
        <taxon>Eukaryota</taxon>
        <taxon>Metazoa</taxon>
        <taxon>Ecdysozoa</taxon>
        <taxon>Arthropoda</taxon>
        <taxon>Hexapoda</taxon>
        <taxon>Insecta</taxon>
        <taxon>Pterygota</taxon>
        <taxon>Neoptera</taxon>
        <taxon>Endopterygota</taxon>
        <taxon>Diptera</taxon>
        <taxon>Nematocera</taxon>
        <taxon>Psychodoidea</taxon>
        <taxon>Psychodidae</taxon>
        <taxon>Lutzomyia</taxon>
        <taxon>Lutzomyia</taxon>
    </lineage>
</organism>
<dbReference type="GO" id="GO:0004305">
    <property type="term" value="F:ethanolamine kinase activity"/>
    <property type="evidence" value="ECO:0007669"/>
    <property type="project" value="TreeGrafter"/>
</dbReference>
<dbReference type="PANTHER" id="PTHR22603">
    <property type="entry name" value="CHOLINE/ETHANOALAMINE KINASE"/>
    <property type="match status" value="1"/>
</dbReference>
<dbReference type="Pfam" id="PF01633">
    <property type="entry name" value="Choline_kinase"/>
    <property type="match status" value="1"/>
</dbReference>
<dbReference type="Gene3D" id="3.30.200.20">
    <property type="entry name" value="Phosphorylase Kinase, domain 1"/>
    <property type="match status" value="1"/>
</dbReference>
<dbReference type="EMBL" id="GITU01001539">
    <property type="protein sequence ID" value="MBC1170242.1"/>
    <property type="molecule type" value="Transcribed_RNA"/>
</dbReference>
<evidence type="ECO:0000256" key="2">
    <source>
        <dbReference type="ARBA" id="ARBA00023264"/>
    </source>
</evidence>
<keyword evidence="1" id="KW-0443">Lipid metabolism</keyword>
<dbReference type="GO" id="GO:0006646">
    <property type="term" value="P:phosphatidylethanolamine biosynthetic process"/>
    <property type="evidence" value="ECO:0007669"/>
    <property type="project" value="TreeGrafter"/>
</dbReference>
<keyword evidence="5" id="KW-0808">Transferase</keyword>
<dbReference type="SUPFAM" id="SSF56112">
    <property type="entry name" value="Protein kinase-like (PK-like)"/>
    <property type="match status" value="1"/>
</dbReference>
<protein>
    <submittedName>
        <fullName evidence="5">Putative choline kinase</fullName>
    </submittedName>
</protein>
<dbReference type="InterPro" id="IPR011009">
    <property type="entry name" value="Kinase-like_dom_sf"/>
</dbReference>
<dbReference type="Gene3D" id="3.90.1200.10">
    <property type="match status" value="2"/>
</dbReference>
<reference evidence="5" key="1">
    <citation type="journal article" date="2020" name="BMC">
        <title>Leishmania infection induces a limited differential gene expression in the sand fly midgut.</title>
        <authorList>
            <person name="Coutinho-Abreu I.V."/>
            <person name="Serafim T.D."/>
            <person name="Meneses C."/>
            <person name="Kamhawi S."/>
            <person name="Oliveira F."/>
            <person name="Valenzuela J.G."/>
        </authorList>
    </citation>
    <scope>NUCLEOTIDE SEQUENCE</scope>
    <source>
        <strain evidence="5">Jacobina</strain>
        <tissue evidence="5">Midgut</tissue>
    </source>
</reference>
<dbReference type="GO" id="GO:0005737">
    <property type="term" value="C:cytoplasm"/>
    <property type="evidence" value="ECO:0007669"/>
    <property type="project" value="TreeGrafter"/>
</dbReference>
<dbReference type="AlphaFoldDB" id="A0A7G3A953"/>
<keyword evidence="1" id="KW-0444">Lipid biosynthesis</keyword>
<feature type="compositionally biased region" description="Basic and acidic residues" evidence="4">
    <location>
        <begin position="292"/>
        <end position="302"/>
    </location>
</feature>
<evidence type="ECO:0000256" key="1">
    <source>
        <dbReference type="ARBA" id="ARBA00023209"/>
    </source>
</evidence>
<evidence type="ECO:0000313" key="5">
    <source>
        <dbReference type="EMBL" id="MBC1170242.1"/>
    </source>
</evidence>
<keyword evidence="5" id="KW-0418">Kinase</keyword>
<feature type="region of interest" description="Disordered" evidence="4">
    <location>
        <begin position="290"/>
        <end position="330"/>
    </location>
</feature>
<name>A0A7G3A953_LUTLO</name>
<keyword evidence="1" id="KW-0594">Phospholipid biosynthesis</keyword>
<keyword evidence="2" id="KW-1208">Phospholipid metabolism</keyword>
<dbReference type="VEuPathDB" id="VectorBase:LLONM1_006938"/>